<name>A0ABR2JMQ0_9PEZI</name>
<dbReference type="EMBL" id="JAPCWZ010000001">
    <property type="protein sequence ID" value="KAK8880110.1"/>
    <property type="molecule type" value="Genomic_DNA"/>
</dbReference>
<sequence>MSRRAPFVLGRDNEILCAYFCREDELNSTLQIQDEVVTLRLAGKTFRTTTACLYHCDDILDHLDDGPRDEDGLRAIDLPWTAEEVPTAIIDWFLALRKALVENGLLSFLDSPDRSLQLHHPDEDGLKYLTDLARLDKLSEGLGDNTFRPSIRRAAAKLMRHVHIPQATDNELRESVQQLNVMWAAPDSFFQTWIVTKFCTAIEDVDRALSFDPPVLSPEFEEMIRRRRQSLST</sequence>
<comment type="caution">
    <text evidence="1">The sequence shown here is derived from an EMBL/GenBank/DDBJ whole genome shotgun (WGS) entry which is preliminary data.</text>
</comment>
<evidence type="ECO:0000313" key="2">
    <source>
        <dbReference type="Proteomes" id="UP001390339"/>
    </source>
</evidence>
<organism evidence="1 2">
    <name type="scientific">Apiospora arundinis</name>
    <dbReference type="NCBI Taxonomy" id="335852"/>
    <lineage>
        <taxon>Eukaryota</taxon>
        <taxon>Fungi</taxon>
        <taxon>Dikarya</taxon>
        <taxon>Ascomycota</taxon>
        <taxon>Pezizomycotina</taxon>
        <taxon>Sordariomycetes</taxon>
        <taxon>Xylariomycetidae</taxon>
        <taxon>Amphisphaeriales</taxon>
        <taxon>Apiosporaceae</taxon>
        <taxon>Apiospora</taxon>
    </lineage>
</organism>
<evidence type="ECO:0000313" key="1">
    <source>
        <dbReference type="EMBL" id="KAK8880110.1"/>
    </source>
</evidence>
<proteinExistence type="predicted"/>
<reference evidence="1 2" key="1">
    <citation type="journal article" date="2024" name="IMA Fungus">
        <title>Apiospora arundinis, a panoply of carbohydrate-active enzymes and secondary metabolites.</title>
        <authorList>
            <person name="Sorensen T."/>
            <person name="Petersen C."/>
            <person name="Muurmann A.T."/>
            <person name="Christiansen J.V."/>
            <person name="Brundto M.L."/>
            <person name="Overgaard C.K."/>
            <person name="Boysen A.T."/>
            <person name="Wollenberg R.D."/>
            <person name="Larsen T.O."/>
            <person name="Sorensen J.L."/>
            <person name="Nielsen K.L."/>
            <person name="Sondergaard T.E."/>
        </authorList>
    </citation>
    <scope>NUCLEOTIDE SEQUENCE [LARGE SCALE GENOMIC DNA]</scope>
    <source>
        <strain evidence="1 2">AAU 773</strain>
    </source>
</reference>
<gene>
    <name evidence="1" type="ORF">PGQ11_001404</name>
</gene>
<dbReference type="Proteomes" id="UP001390339">
    <property type="component" value="Unassembled WGS sequence"/>
</dbReference>
<protein>
    <submittedName>
        <fullName evidence="1">Uncharacterized protein</fullName>
    </submittedName>
</protein>
<accession>A0ABR2JMQ0</accession>
<keyword evidence="2" id="KW-1185">Reference proteome</keyword>